<sequence length="304" mass="32106">MRPLYVLLLASAALSASALAHVSPAPHFSAELPFHECDGLICIEVALDGAKPRTLLLDTGNINSGLTTEAANALGWKLEPIVQGGKTLPGMYRGGVHGVALGKARTDAKFLVLDRSAYGEHAPPADGAIAYTAFKDRILQIDYPHHVLRISDVITTPAKTDTGPAPGTLQLITFGEHGPPIVVGTPFTVDGKPVHAQIDTCYTGTLLVYDAAVDKLGLHKQGTPEFFGYTDGGVNMLATPAHSLGFGKRVIADKKPTLYFVGEGKEPVHQPDGLFEATVGNALFAHSVVTMDFHAMTLDVRPAG</sequence>
<evidence type="ECO:0000313" key="2">
    <source>
        <dbReference type="EMBL" id="GAA0715967.1"/>
    </source>
</evidence>
<feature type="signal peptide" evidence="1">
    <location>
        <begin position="1"/>
        <end position="20"/>
    </location>
</feature>
<dbReference type="RefSeq" id="WP_343790937.1">
    <property type="nucleotide sequence ID" value="NZ_BAAAEU010000010.1"/>
</dbReference>
<dbReference type="Proteomes" id="UP001501523">
    <property type="component" value="Unassembled WGS sequence"/>
</dbReference>
<feature type="chain" id="PRO_5046136775" description="Aspartyl protease" evidence="1">
    <location>
        <begin position="21"/>
        <end position="304"/>
    </location>
</feature>
<proteinExistence type="predicted"/>
<reference evidence="2 3" key="1">
    <citation type="journal article" date="2019" name="Int. J. Syst. Evol. Microbiol.">
        <title>The Global Catalogue of Microorganisms (GCM) 10K type strain sequencing project: providing services to taxonomists for standard genome sequencing and annotation.</title>
        <authorList>
            <consortium name="The Broad Institute Genomics Platform"/>
            <consortium name="The Broad Institute Genome Sequencing Center for Infectious Disease"/>
            <person name="Wu L."/>
            <person name="Ma J."/>
        </authorList>
    </citation>
    <scope>NUCLEOTIDE SEQUENCE [LARGE SCALE GENOMIC DNA]</scope>
    <source>
        <strain evidence="2 3">JCM 15421</strain>
    </source>
</reference>
<gene>
    <name evidence="2" type="ORF">GCM10009105_21910</name>
</gene>
<protein>
    <recommendedName>
        <fullName evidence="4">Aspartyl protease</fullName>
    </recommendedName>
</protein>
<keyword evidence="3" id="KW-1185">Reference proteome</keyword>
<keyword evidence="1" id="KW-0732">Signal</keyword>
<dbReference type="Gene3D" id="2.40.70.10">
    <property type="entry name" value="Acid Proteases"/>
    <property type="match status" value="1"/>
</dbReference>
<evidence type="ECO:0000256" key="1">
    <source>
        <dbReference type="SAM" id="SignalP"/>
    </source>
</evidence>
<organism evidence="2 3">
    <name type="scientific">Dokdonella soli</name>
    <dbReference type="NCBI Taxonomy" id="529810"/>
    <lineage>
        <taxon>Bacteria</taxon>
        <taxon>Pseudomonadati</taxon>
        <taxon>Pseudomonadota</taxon>
        <taxon>Gammaproteobacteria</taxon>
        <taxon>Lysobacterales</taxon>
        <taxon>Rhodanobacteraceae</taxon>
        <taxon>Dokdonella</taxon>
    </lineage>
</organism>
<evidence type="ECO:0008006" key="4">
    <source>
        <dbReference type="Google" id="ProtNLM"/>
    </source>
</evidence>
<dbReference type="EMBL" id="BAAAEU010000010">
    <property type="protein sequence ID" value="GAA0715967.1"/>
    <property type="molecule type" value="Genomic_DNA"/>
</dbReference>
<evidence type="ECO:0000313" key="3">
    <source>
        <dbReference type="Proteomes" id="UP001501523"/>
    </source>
</evidence>
<comment type="caution">
    <text evidence="2">The sequence shown here is derived from an EMBL/GenBank/DDBJ whole genome shotgun (WGS) entry which is preliminary data.</text>
</comment>
<name>A0ABN1IK28_9GAMM</name>
<dbReference type="InterPro" id="IPR021109">
    <property type="entry name" value="Peptidase_aspartic_dom_sf"/>
</dbReference>
<accession>A0ABN1IK28</accession>